<feature type="transmembrane region" description="Helical" evidence="1">
    <location>
        <begin position="5"/>
        <end position="27"/>
    </location>
</feature>
<dbReference type="PANTHER" id="PTHR46663:SF3">
    <property type="entry name" value="SLL0267 PROTEIN"/>
    <property type="match status" value="1"/>
</dbReference>
<evidence type="ECO:0000313" key="4">
    <source>
        <dbReference type="Proteomes" id="UP000295063"/>
    </source>
</evidence>
<dbReference type="Gene3D" id="3.30.70.270">
    <property type="match status" value="1"/>
</dbReference>
<dbReference type="FunFam" id="3.30.70.270:FF:000001">
    <property type="entry name" value="Diguanylate cyclase domain protein"/>
    <property type="match status" value="1"/>
</dbReference>
<keyword evidence="1" id="KW-0472">Membrane</keyword>
<gene>
    <name evidence="3" type="ORF">EV210_10730</name>
</gene>
<feature type="transmembrane region" description="Helical" evidence="1">
    <location>
        <begin position="169"/>
        <end position="190"/>
    </location>
</feature>
<comment type="caution">
    <text evidence="3">The sequence shown here is derived from an EMBL/GenBank/DDBJ whole genome shotgun (WGS) entry which is preliminary data.</text>
</comment>
<dbReference type="PROSITE" id="PS50887">
    <property type="entry name" value="GGDEF"/>
    <property type="match status" value="1"/>
</dbReference>
<feature type="transmembrane region" description="Helical" evidence="1">
    <location>
        <begin position="197"/>
        <end position="215"/>
    </location>
</feature>
<dbReference type="NCBIfam" id="TIGR00254">
    <property type="entry name" value="GGDEF"/>
    <property type="match status" value="1"/>
</dbReference>
<dbReference type="AlphaFoldDB" id="A0A4R1Q699"/>
<sequence>MFRTIFKLLTFCWLTFFPFTGILYLLYIDSPEKFPMLAFHKAAILFAELLSAFIAYAAYLSFKNSRSDFLRYVSLGYIGFVTIYAFHGILTDHSTHNLAQFIIFGPISRLIMSGYLFFGLSRLQVLPEEAVTTPKNLFWPHFLLFFGIVAFAAIYTHTSGSVPLIHIKYIELAAILISLCSIGKIVLLPARSYIMKFHLAAQFLFVQASTAFLLTTPWTSLWWFAHLISGTGFLLLGYAIVVSYEKTNSLAVVYDETILHNLLNRIIDNSPIGILVADAALSSVRSNKELSRILKSDKHRIDPRSLFTSMKLDATALASLHAGNVVECSFQVTSGECKQYLEAKVTMITDKHADCYLVILADVTEKHLASERVNYLAKHDALTGLANRTLFHERLFEELAKPDGTPCALLFIDLDGFKKINDTYGHDAGDIVLKTVAQRLNACIGKTNTIARMGGDEFTIILTDVTSRCEIQTIAETIIEALAKPIALTGKQVAVTSSIGISIAPLDGTEADILVTKADSAMYTAKHNGKNGYSFHQSSGEAY</sequence>
<accession>A0A4R1Q699</accession>
<dbReference type="PANTHER" id="PTHR46663">
    <property type="entry name" value="DIGUANYLATE CYCLASE DGCT-RELATED"/>
    <property type="match status" value="1"/>
</dbReference>
<dbReference type="SMART" id="SM00267">
    <property type="entry name" value="GGDEF"/>
    <property type="match status" value="1"/>
</dbReference>
<dbReference type="Pfam" id="PF00990">
    <property type="entry name" value="GGDEF"/>
    <property type="match status" value="1"/>
</dbReference>
<feature type="transmembrane region" description="Helical" evidence="1">
    <location>
        <begin position="39"/>
        <end position="62"/>
    </location>
</feature>
<dbReference type="InterPro" id="IPR029787">
    <property type="entry name" value="Nucleotide_cyclase"/>
</dbReference>
<feature type="domain" description="GGDEF" evidence="2">
    <location>
        <begin position="405"/>
        <end position="538"/>
    </location>
</feature>
<keyword evidence="1" id="KW-0812">Transmembrane</keyword>
<feature type="transmembrane region" description="Helical" evidence="1">
    <location>
        <begin position="221"/>
        <end position="241"/>
    </location>
</feature>
<dbReference type="OrthoDB" id="9759607at2"/>
<feature type="transmembrane region" description="Helical" evidence="1">
    <location>
        <begin position="69"/>
        <end position="86"/>
    </location>
</feature>
<keyword evidence="4" id="KW-1185">Reference proteome</keyword>
<dbReference type="EMBL" id="SLUI01000007">
    <property type="protein sequence ID" value="TCL36768.1"/>
    <property type="molecule type" value="Genomic_DNA"/>
</dbReference>
<evidence type="ECO:0000256" key="1">
    <source>
        <dbReference type="SAM" id="Phobius"/>
    </source>
</evidence>
<proteinExistence type="predicted"/>
<dbReference type="InterPro" id="IPR000160">
    <property type="entry name" value="GGDEF_dom"/>
</dbReference>
<dbReference type="RefSeq" id="WP_132080189.1">
    <property type="nucleotide sequence ID" value="NZ_SLUI01000007.1"/>
</dbReference>
<dbReference type="InterPro" id="IPR043128">
    <property type="entry name" value="Rev_trsase/Diguanyl_cyclase"/>
</dbReference>
<dbReference type="Proteomes" id="UP000295063">
    <property type="component" value="Unassembled WGS sequence"/>
</dbReference>
<name>A0A4R1Q699_9FIRM</name>
<feature type="transmembrane region" description="Helical" evidence="1">
    <location>
        <begin position="98"/>
        <end position="118"/>
    </location>
</feature>
<organism evidence="3 4">
    <name type="scientific">Anaerospora hongkongensis</name>
    <dbReference type="NCBI Taxonomy" id="244830"/>
    <lineage>
        <taxon>Bacteria</taxon>
        <taxon>Bacillati</taxon>
        <taxon>Bacillota</taxon>
        <taxon>Negativicutes</taxon>
        <taxon>Selenomonadales</taxon>
        <taxon>Sporomusaceae</taxon>
        <taxon>Anaerospora</taxon>
    </lineage>
</organism>
<dbReference type="SUPFAM" id="SSF55073">
    <property type="entry name" value="Nucleotide cyclase"/>
    <property type="match status" value="1"/>
</dbReference>
<evidence type="ECO:0000313" key="3">
    <source>
        <dbReference type="EMBL" id="TCL36768.1"/>
    </source>
</evidence>
<feature type="transmembrane region" description="Helical" evidence="1">
    <location>
        <begin position="138"/>
        <end position="157"/>
    </location>
</feature>
<dbReference type="InterPro" id="IPR052163">
    <property type="entry name" value="DGC-Regulatory_Protein"/>
</dbReference>
<reference evidence="3 4" key="1">
    <citation type="submission" date="2019-03" db="EMBL/GenBank/DDBJ databases">
        <title>Genomic Encyclopedia of Type Strains, Phase IV (KMG-IV): sequencing the most valuable type-strain genomes for metagenomic binning, comparative biology and taxonomic classification.</title>
        <authorList>
            <person name="Goeker M."/>
        </authorList>
    </citation>
    <scope>NUCLEOTIDE SEQUENCE [LARGE SCALE GENOMIC DNA]</scope>
    <source>
        <strain evidence="3 4">DSM 15969</strain>
    </source>
</reference>
<protein>
    <submittedName>
        <fullName evidence="3">Diguanylate cyclase (GGDEF)-like protein</fullName>
    </submittedName>
</protein>
<keyword evidence="1" id="KW-1133">Transmembrane helix</keyword>
<evidence type="ECO:0000259" key="2">
    <source>
        <dbReference type="PROSITE" id="PS50887"/>
    </source>
</evidence>
<dbReference type="CDD" id="cd01949">
    <property type="entry name" value="GGDEF"/>
    <property type="match status" value="1"/>
</dbReference>